<dbReference type="SMART" id="SM00091">
    <property type="entry name" value="PAS"/>
    <property type="match status" value="2"/>
</dbReference>
<evidence type="ECO:0000259" key="16">
    <source>
        <dbReference type="PROSITE" id="PS50112"/>
    </source>
</evidence>
<dbReference type="InterPro" id="IPR029016">
    <property type="entry name" value="GAF-like_dom_sf"/>
</dbReference>
<dbReference type="EC" id="3.1.3.16" evidence="1"/>
<keyword evidence="6" id="KW-0418">Kinase</keyword>
<dbReference type="InterPro" id="IPR013655">
    <property type="entry name" value="PAS_fold_3"/>
</dbReference>
<dbReference type="FunFam" id="3.60.40.10:FF:000005">
    <property type="entry name" value="Serine/threonine protein phosphatase"/>
    <property type="match status" value="1"/>
</dbReference>
<sequence length="735" mass="80487">MTASDWEVPQRVTDAQLHKVCMVHIGRAASSAPHRVGDPYTWPSGEVTMGADEGRGDSGLSLEMLDPAPVGVVVTRGPEHRLVYTNALFRSLFSDPRGKVTVEESFARFVRRYYRPRMDHVHATGEPIMILAEPELPSGERPTPERFFTASLSRISFGPGDHGVLAMVIDVTEQVGAAHRIAAIAEERRRLLRRLASLMELSAPVVWVTSRDGHVSEPSPNWERVTGQTWEEYRGQGWLRAVHPDDRGATIRSWARAVNDVSGMWEHVYRLRTTDGGYRHFQLCAVPVCEGGRVVEWVGSSTDIEDQWREQRAQRLLDRAAGATTRLRSLEEMLNALAGVIVPEVADGCSVYLVTDLADGSQGEAPLIVRRLATAARPGLETPAPYVEERLPGRHPFVRTVRRRRPLRRTFPAGSPPPGVVPDVSRPWLRDSGGNGALILPVVVDGTVPAVVVAVTCGDRPPIDEEDAELLDRMFDHTHDALSRAIRFQRTQQVALALQYSLLAEPPRLPGLRIVARYRASPAAAEIGGDWYDSFVLPDGVPVLVIGDVAGHDLNAAVAMSQLRNMLRAIAMDRREPPGDVLARLDTAMESLADEITATCVCARVEPAGDGYRLDYAVAGHPPPLLVEPGGRGRFLEGAASPLLGLTPGGRRRSGEEPLPPGGTLLLYTDGLVERPGEHLDRGLERLRLAAERLASRPVDTFCDALLDDLPTTGLDDIAVMALRLPSRARRTRTS</sequence>
<name>A0A1H9YNQ1_9ACTN</name>
<dbReference type="InterPro" id="IPR036457">
    <property type="entry name" value="PPM-type-like_dom_sf"/>
</dbReference>
<evidence type="ECO:0000256" key="14">
    <source>
        <dbReference type="ARBA" id="ARBA00075117"/>
    </source>
</evidence>
<proteinExistence type="predicted"/>
<keyword evidence="5" id="KW-0547">Nucleotide-binding</keyword>
<dbReference type="Pfam" id="PF07228">
    <property type="entry name" value="SpoIIE"/>
    <property type="match status" value="1"/>
</dbReference>
<dbReference type="GO" id="GO:0016301">
    <property type="term" value="F:kinase activity"/>
    <property type="evidence" value="ECO:0007669"/>
    <property type="project" value="UniProtKB-KW"/>
</dbReference>
<evidence type="ECO:0000256" key="6">
    <source>
        <dbReference type="ARBA" id="ARBA00022777"/>
    </source>
</evidence>
<dbReference type="InterPro" id="IPR001932">
    <property type="entry name" value="PPM-type_phosphatase-like_dom"/>
</dbReference>
<evidence type="ECO:0000256" key="10">
    <source>
        <dbReference type="ARBA" id="ARBA00022912"/>
    </source>
</evidence>
<dbReference type="NCBIfam" id="TIGR00229">
    <property type="entry name" value="sensory_box"/>
    <property type="match status" value="1"/>
</dbReference>
<keyword evidence="8" id="KW-0067">ATP-binding</keyword>
<organism evidence="17 18">
    <name type="scientific">Nonomuraea wenchangensis</name>
    <dbReference type="NCBI Taxonomy" id="568860"/>
    <lineage>
        <taxon>Bacteria</taxon>
        <taxon>Bacillati</taxon>
        <taxon>Actinomycetota</taxon>
        <taxon>Actinomycetes</taxon>
        <taxon>Streptosporangiales</taxon>
        <taxon>Streptosporangiaceae</taxon>
        <taxon>Nonomuraea</taxon>
    </lineage>
</organism>
<evidence type="ECO:0000256" key="13">
    <source>
        <dbReference type="ARBA" id="ARBA00056274"/>
    </source>
</evidence>
<evidence type="ECO:0000256" key="5">
    <source>
        <dbReference type="ARBA" id="ARBA00022741"/>
    </source>
</evidence>
<gene>
    <name evidence="17" type="ORF">SAMN05421811_101109</name>
</gene>
<dbReference type="GO" id="GO:0004722">
    <property type="term" value="F:protein serine/threonine phosphatase activity"/>
    <property type="evidence" value="ECO:0007669"/>
    <property type="project" value="UniProtKB-EC"/>
</dbReference>
<keyword evidence="2" id="KW-0597">Phosphoprotein</keyword>
<evidence type="ECO:0000256" key="8">
    <source>
        <dbReference type="ARBA" id="ARBA00022840"/>
    </source>
</evidence>
<dbReference type="Gene3D" id="3.30.450.40">
    <property type="match status" value="1"/>
</dbReference>
<feature type="domain" description="PAS" evidence="16">
    <location>
        <begin position="191"/>
        <end position="261"/>
    </location>
</feature>
<evidence type="ECO:0000256" key="12">
    <source>
        <dbReference type="ARBA" id="ARBA00047761"/>
    </source>
</evidence>
<evidence type="ECO:0000256" key="9">
    <source>
        <dbReference type="ARBA" id="ARBA00022842"/>
    </source>
</evidence>
<dbReference type="PROSITE" id="PS50112">
    <property type="entry name" value="PAS"/>
    <property type="match status" value="1"/>
</dbReference>
<evidence type="ECO:0000256" key="1">
    <source>
        <dbReference type="ARBA" id="ARBA00013081"/>
    </source>
</evidence>
<dbReference type="GO" id="GO:0046872">
    <property type="term" value="F:metal ion binding"/>
    <property type="evidence" value="ECO:0007669"/>
    <property type="project" value="UniProtKB-KW"/>
</dbReference>
<dbReference type="PANTHER" id="PTHR43156">
    <property type="entry name" value="STAGE II SPORULATION PROTEIN E-RELATED"/>
    <property type="match status" value="1"/>
</dbReference>
<evidence type="ECO:0000256" key="15">
    <source>
        <dbReference type="ARBA" id="ARBA00081350"/>
    </source>
</evidence>
<dbReference type="PANTHER" id="PTHR43156:SF2">
    <property type="entry name" value="STAGE II SPORULATION PROTEIN E"/>
    <property type="match status" value="1"/>
</dbReference>
<keyword evidence="10" id="KW-0904">Protein phosphatase</keyword>
<dbReference type="Gene3D" id="3.30.450.20">
    <property type="entry name" value="PAS domain"/>
    <property type="match status" value="2"/>
</dbReference>
<dbReference type="EMBL" id="FOHX01000001">
    <property type="protein sequence ID" value="SES70667.1"/>
    <property type="molecule type" value="Genomic_DNA"/>
</dbReference>
<evidence type="ECO:0000256" key="11">
    <source>
        <dbReference type="ARBA" id="ARBA00023211"/>
    </source>
</evidence>
<dbReference type="SUPFAM" id="SSF55785">
    <property type="entry name" value="PYP-like sensor domain (PAS domain)"/>
    <property type="match status" value="1"/>
</dbReference>
<dbReference type="InterPro" id="IPR001610">
    <property type="entry name" value="PAC"/>
</dbReference>
<keyword evidence="18" id="KW-1185">Reference proteome</keyword>
<evidence type="ECO:0000313" key="17">
    <source>
        <dbReference type="EMBL" id="SES70667.1"/>
    </source>
</evidence>
<dbReference type="InterPro" id="IPR035965">
    <property type="entry name" value="PAS-like_dom_sf"/>
</dbReference>
<dbReference type="SUPFAM" id="SSF55781">
    <property type="entry name" value="GAF domain-like"/>
    <property type="match status" value="1"/>
</dbReference>
<protein>
    <recommendedName>
        <fullName evidence="1">protein-serine/threonine phosphatase</fullName>
        <ecNumber evidence="1">3.1.3.16</ecNumber>
    </recommendedName>
    <alternativeName>
        <fullName evidence="15">Protein-serine/threonine phosphatase</fullName>
    </alternativeName>
    <alternativeName>
        <fullName evidence="14">Serine/threonine-protein kinase</fullName>
    </alternativeName>
</protein>
<keyword evidence="9" id="KW-0460">Magnesium</keyword>
<keyword evidence="7" id="KW-0378">Hydrolase</keyword>
<dbReference type="Proteomes" id="UP000199361">
    <property type="component" value="Unassembled WGS sequence"/>
</dbReference>
<dbReference type="AlphaFoldDB" id="A0A1H9YNQ1"/>
<dbReference type="CDD" id="cd00130">
    <property type="entry name" value="PAS"/>
    <property type="match status" value="1"/>
</dbReference>
<evidence type="ECO:0000256" key="4">
    <source>
        <dbReference type="ARBA" id="ARBA00022723"/>
    </source>
</evidence>
<evidence type="ECO:0000256" key="3">
    <source>
        <dbReference type="ARBA" id="ARBA00022679"/>
    </source>
</evidence>
<dbReference type="STRING" id="568860.SAMN05421811_101109"/>
<dbReference type="Gene3D" id="3.60.40.10">
    <property type="entry name" value="PPM-type phosphatase domain"/>
    <property type="match status" value="1"/>
</dbReference>
<dbReference type="RefSeq" id="WP_245774528.1">
    <property type="nucleotide sequence ID" value="NZ_FOHX01000001.1"/>
</dbReference>
<keyword evidence="11" id="KW-0464">Manganese</keyword>
<keyword evidence="3" id="KW-0808">Transferase</keyword>
<dbReference type="SMART" id="SM00086">
    <property type="entry name" value="PAC"/>
    <property type="match status" value="1"/>
</dbReference>
<dbReference type="SMART" id="SM00331">
    <property type="entry name" value="PP2C_SIG"/>
    <property type="match status" value="1"/>
</dbReference>
<dbReference type="GO" id="GO:0005524">
    <property type="term" value="F:ATP binding"/>
    <property type="evidence" value="ECO:0007669"/>
    <property type="project" value="UniProtKB-KW"/>
</dbReference>
<reference evidence="17 18" key="1">
    <citation type="submission" date="2016-10" db="EMBL/GenBank/DDBJ databases">
        <authorList>
            <person name="de Groot N.N."/>
        </authorList>
    </citation>
    <scope>NUCLEOTIDE SEQUENCE [LARGE SCALE GENOMIC DNA]</scope>
    <source>
        <strain evidence="17 18">CGMCC 4.5598</strain>
    </source>
</reference>
<evidence type="ECO:0000256" key="2">
    <source>
        <dbReference type="ARBA" id="ARBA00022553"/>
    </source>
</evidence>
<comment type="function">
    <text evidence="13">Primarily acts as an independent SigF regulator that is sensitive to the osmosensory signal, mediating the cross talk of PknD with the SigF regulon. Possesses both phosphatase and kinase activities. The kinase domain functions as a classic anti-sigma factor-like kinase to phosphorylate the anti-anti-sigma factor domain at the canonical regulatory site, and the phosphatase domain antagonizes this activity.</text>
</comment>
<accession>A0A1H9YNQ1</accession>
<comment type="catalytic activity">
    <reaction evidence="12">
        <text>O-phospho-L-seryl-[protein] + H2O = L-seryl-[protein] + phosphate</text>
        <dbReference type="Rhea" id="RHEA:20629"/>
        <dbReference type="Rhea" id="RHEA-COMP:9863"/>
        <dbReference type="Rhea" id="RHEA-COMP:11604"/>
        <dbReference type="ChEBI" id="CHEBI:15377"/>
        <dbReference type="ChEBI" id="CHEBI:29999"/>
        <dbReference type="ChEBI" id="CHEBI:43474"/>
        <dbReference type="ChEBI" id="CHEBI:83421"/>
        <dbReference type="EC" id="3.1.3.16"/>
    </reaction>
</comment>
<dbReference type="InterPro" id="IPR052016">
    <property type="entry name" value="Bact_Sigma-Reg"/>
</dbReference>
<dbReference type="SUPFAM" id="SSF81606">
    <property type="entry name" value="PP2C-like"/>
    <property type="match status" value="1"/>
</dbReference>
<keyword evidence="4" id="KW-0479">Metal-binding</keyword>
<dbReference type="InterPro" id="IPR000014">
    <property type="entry name" value="PAS"/>
</dbReference>
<evidence type="ECO:0000313" key="18">
    <source>
        <dbReference type="Proteomes" id="UP000199361"/>
    </source>
</evidence>
<dbReference type="Pfam" id="PF08447">
    <property type="entry name" value="PAS_3"/>
    <property type="match status" value="1"/>
</dbReference>
<evidence type="ECO:0000256" key="7">
    <source>
        <dbReference type="ARBA" id="ARBA00022801"/>
    </source>
</evidence>